<dbReference type="InterPro" id="IPR010131">
    <property type="entry name" value="MdtP/NodT-like"/>
</dbReference>
<evidence type="ECO:0000313" key="4">
    <source>
        <dbReference type="Proteomes" id="UP000593875"/>
    </source>
</evidence>
<dbReference type="NCBIfam" id="TIGR01845">
    <property type="entry name" value="outer_NodT"/>
    <property type="match status" value="1"/>
</dbReference>
<dbReference type="Gene3D" id="1.20.1600.10">
    <property type="entry name" value="Outer membrane efflux proteins (OEP)"/>
    <property type="match status" value="1"/>
</dbReference>
<evidence type="ECO:0000313" key="3">
    <source>
        <dbReference type="EMBL" id="QOL48705.1"/>
    </source>
</evidence>
<dbReference type="AlphaFoldDB" id="A0A7L9U3L2"/>
<keyword evidence="2" id="KW-0732">Signal</keyword>
<dbReference type="Pfam" id="PF02321">
    <property type="entry name" value="OEP"/>
    <property type="match status" value="2"/>
</dbReference>
<keyword evidence="2" id="KW-0472">Membrane</keyword>
<dbReference type="InterPro" id="IPR003423">
    <property type="entry name" value="OMP_efflux"/>
</dbReference>
<dbReference type="EMBL" id="CP062941">
    <property type="protein sequence ID" value="QOL48705.1"/>
    <property type="molecule type" value="Genomic_DNA"/>
</dbReference>
<evidence type="ECO:0000256" key="2">
    <source>
        <dbReference type="RuleBase" id="RU362097"/>
    </source>
</evidence>
<comment type="similarity">
    <text evidence="1 2">Belongs to the outer membrane factor (OMF) (TC 1.B.17) family.</text>
</comment>
<proteinExistence type="inferred from homology"/>
<accession>A0A7L9U3L2</accession>
<dbReference type="GO" id="GO:0005886">
    <property type="term" value="C:plasma membrane"/>
    <property type="evidence" value="ECO:0007669"/>
    <property type="project" value="UniProtKB-SubCell"/>
</dbReference>
<keyword evidence="2" id="KW-0564">Palmitate</keyword>
<dbReference type="GO" id="GO:0015562">
    <property type="term" value="F:efflux transmembrane transporter activity"/>
    <property type="evidence" value="ECO:0007669"/>
    <property type="project" value="InterPro"/>
</dbReference>
<keyword evidence="2" id="KW-1134">Transmembrane beta strand</keyword>
<organism evidence="3 4">
    <name type="scientific">Massilia litorea</name>
    <dbReference type="NCBI Taxonomy" id="2769491"/>
    <lineage>
        <taxon>Bacteria</taxon>
        <taxon>Pseudomonadati</taxon>
        <taxon>Pseudomonadota</taxon>
        <taxon>Betaproteobacteria</taxon>
        <taxon>Burkholderiales</taxon>
        <taxon>Oxalobacteraceae</taxon>
        <taxon>Telluria group</taxon>
        <taxon>Massilia</taxon>
    </lineage>
</organism>
<feature type="chain" id="PRO_5033108862" evidence="2">
    <location>
        <begin position="20"/>
        <end position="463"/>
    </location>
</feature>
<gene>
    <name evidence="3" type="ORF">LPB04_17315</name>
</gene>
<reference evidence="3 4" key="1">
    <citation type="submission" date="2020-10" db="EMBL/GenBank/DDBJ databases">
        <title>Genome sequencing of Massilia sp. LPB0304.</title>
        <authorList>
            <person name="Kim J."/>
        </authorList>
    </citation>
    <scope>NUCLEOTIDE SEQUENCE [LARGE SCALE GENOMIC DNA]</scope>
    <source>
        <strain evidence="3 4">LPB0304</strain>
    </source>
</reference>
<protein>
    <submittedName>
        <fullName evidence="3">Efflux transporter outer membrane subunit</fullName>
    </submittedName>
</protein>
<keyword evidence="2" id="KW-0812">Transmembrane</keyword>
<dbReference type="PANTHER" id="PTHR30203">
    <property type="entry name" value="OUTER MEMBRANE CATION EFFLUX PROTEIN"/>
    <property type="match status" value="1"/>
</dbReference>
<sequence>MRRRSFNTALALLGAGTLAGCLPTYRAMPDAARVTAPENWREQLAGSAAVDPGWWSSFGDPALSRLVEAALARNSDVLIAVARVDEARAQAELAEAARLPALNGALGVQAGRALTATGISTSRSIQPTLQASWEPDLFGRIRNQVRAAGLQYRATQAERDAAALAVAAGTVQNYVALLALDAQLSITRETVASRNEALRLAQDQARVGYISQLQLTQAQSEYQSVLGAIPELELAVRRQENALRLLAGELPGDVERSTDGRGGFAALRLPPVPAVLPSQLLARRPDIAQRELLLAASDVNLALRRQAFLPQVSLSAQLGSLFVNALDYDPVTVWSLGGSVLAPLFTGGRLSAQYEAAASQRDQAAFAYRRSVLTAFSEVENALAGVPRLAEQVDHATQRRDILTRSLGYAHDRYQAGYASYLEELDAQRNLYQVELSLVTLRRTQVENLIGLYRALGGGWMAW</sequence>
<dbReference type="Proteomes" id="UP000593875">
    <property type="component" value="Chromosome"/>
</dbReference>
<evidence type="ECO:0000256" key="1">
    <source>
        <dbReference type="ARBA" id="ARBA00007613"/>
    </source>
</evidence>
<dbReference type="PROSITE" id="PS51257">
    <property type="entry name" value="PROKAR_LIPOPROTEIN"/>
    <property type="match status" value="1"/>
</dbReference>
<dbReference type="KEGG" id="mlir:LPB04_17315"/>
<dbReference type="Gene3D" id="2.20.200.10">
    <property type="entry name" value="Outer membrane efflux proteins (OEP)"/>
    <property type="match status" value="1"/>
</dbReference>
<feature type="signal peptide" evidence="2">
    <location>
        <begin position="1"/>
        <end position="19"/>
    </location>
</feature>
<keyword evidence="2" id="KW-0449">Lipoprotein</keyword>
<dbReference type="RefSeq" id="WP_193685748.1">
    <property type="nucleotide sequence ID" value="NZ_CP062941.1"/>
</dbReference>
<dbReference type="SUPFAM" id="SSF56954">
    <property type="entry name" value="Outer membrane efflux proteins (OEP)"/>
    <property type="match status" value="1"/>
</dbReference>
<comment type="subcellular location">
    <subcellularLocation>
        <location evidence="2">Cell membrane</location>
        <topology evidence="2">Lipid-anchor</topology>
    </subcellularLocation>
</comment>
<name>A0A7L9U3L2_9BURK</name>
<keyword evidence="4" id="KW-1185">Reference proteome</keyword>